<dbReference type="InterPro" id="IPR012338">
    <property type="entry name" value="Beta-lactam/transpept-like"/>
</dbReference>
<evidence type="ECO:0000256" key="3">
    <source>
        <dbReference type="ARBA" id="ARBA00012918"/>
    </source>
</evidence>
<evidence type="ECO:0000313" key="6">
    <source>
        <dbReference type="EMBL" id="MBW4660521.1"/>
    </source>
</evidence>
<dbReference type="EMBL" id="JAHHHD010000022">
    <property type="protein sequence ID" value="MBW4660521.1"/>
    <property type="molecule type" value="Genomic_DNA"/>
</dbReference>
<dbReference type="PANTHER" id="PTHR12544">
    <property type="entry name" value="GLUTAMINASE"/>
    <property type="match status" value="1"/>
</dbReference>
<gene>
    <name evidence="6" type="ORF">KME15_17760</name>
</gene>
<evidence type="ECO:0000256" key="2">
    <source>
        <dbReference type="ARBA" id="ARBA00011881"/>
    </source>
</evidence>
<organism evidence="6 7">
    <name type="scientific">Drouetiella hepatica Uher 2000/2452</name>
    <dbReference type="NCBI Taxonomy" id="904376"/>
    <lineage>
        <taxon>Bacteria</taxon>
        <taxon>Bacillati</taxon>
        <taxon>Cyanobacteriota</taxon>
        <taxon>Cyanophyceae</taxon>
        <taxon>Oculatellales</taxon>
        <taxon>Oculatellaceae</taxon>
        <taxon>Drouetiella</taxon>
    </lineage>
</organism>
<accession>A0A951QD18</accession>
<reference evidence="6" key="2">
    <citation type="journal article" date="2022" name="Microbiol. Resour. Announc.">
        <title>Metagenome Sequencing to Explore Phylogenomics of Terrestrial Cyanobacteria.</title>
        <authorList>
            <person name="Ward R.D."/>
            <person name="Stajich J.E."/>
            <person name="Johansen J.R."/>
            <person name="Huntemann M."/>
            <person name="Clum A."/>
            <person name="Foster B."/>
            <person name="Foster B."/>
            <person name="Roux S."/>
            <person name="Palaniappan K."/>
            <person name="Varghese N."/>
            <person name="Mukherjee S."/>
            <person name="Reddy T.B.K."/>
            <person name="Daum C."/>
            <person name="Copeland A."/>
            <person name="Chen I.A."/>
            <person name="Ivanova N.N."/>
            <person name="Kyrpides N.C."/>
            <person name="Shapiro N."/>
            <person name="Eloe-Fadrosh E.A."/>
            <person name="Pietrasiak N."/>
        </authorList>
    </citation>
    <scope>NUCLEOTIDE SEQUENCE</scope>
    <source>
        <strain evidence="6">UHER 2000/2452</strain>
    </source>
</reference>
<evidence type="ECO:0000256" key="5">
    <source>
        <dbReference type="ARBA" id="ARBA00049534"/>
    </source>
</evidence>
<comment type="catalytic activity">
    <reaction evidence="5">
        <text>L-glutamine + H2O = L-glutamate + NH4(+)</text>
        <dbReference type="Rhea" id="RHEA:15889"/>
        <dbReference type="ChEBI" id="CHEBI:15377"/>
        <dbReference type="ChEBI" id="CHEBI:28938"/>
        <dbReference type="ChEBI" id="CHEBI:29985"/>
        <dbReference type="ChEBI" id="CHEBI:58359"/>
        <dbReference type="EC" id="3.5.1.2"/>
    </reaction>
</comment>
<dbReference type="Proteomes" id="UP000757435">
    <property type="component" value="Unassembled WGS sequence"/>
</dbReference>
<evidence type="ECO:0000256" key="4">
    <source>
        <dbReference type="ARBA" id="ARBA00022801"/>
    </source>
</evidence>
<evidence type="ECO:0000313" key="7">
    <source>
        <dbReference type="Proteomes" id="UP000757435"/>
    </source>
</evidence>
<dbReference type="EC" id="3.5.1.2" evidence="3"/>
<comment type="caution">
    <text evidence="6">The sequence shown here is derived from an EMBL/GenBank/DDBJ whole genome shotgun (WGS) entry which is preliminary data.</text>
</comment>
<dbReference type="InterPro" id="IPR015868">
    <property type="entry name" value="Glutaminase"/>
</dbReference>
<dbReference type="Pfam" id="PF04960">
    <property type="entry name" value="Glutaminase"/>
    <property type="match status" value="1"/>
</dbReference>
<dbReference type="GO" id="GO:0004359">
    <property type="term" value="F:glutaminase activity"/>
    <property type="evidence" value="ECO:0007669"/>
    <property type="project" value="UniProtKB-EC"/>
</dbReference>
<dbReference type="AlphaFoldDB" id="A0A951QD18"/>
<reference evidence="6" key="1">
    <citation type="submission" date="2021-05" db="EMBL/GenBank/DDBJ databases">
        <authorList>
            <person name="Pietrasiak N."/>
            <person name="Ward R."/>
            <person name="Stajich J.E."/>
            <person name="Kurbessoian T."/>
        </authorList>
    </citation>
    <scope>NUCLEOTIDE SEQUENCE</scope>
    <source>
        <strain evidence="6">UHER 2000/2452</strain>
    </source>
</reference>
<proteinExistence type="inferred from homology"/>
<evidence type="ECO:0000256" key="1">
    <source>
        <dbReference type="ARBA" id="ARBA00011076"/>
    </source>
</evidence>
<comment type="subunit">
    <text evidence="2">Homotetramer.</text>
</comment>
<dbReference type="GO" id="GO:0006537">
    <property type="term" value="P:glutamate biosynthetic process"/>
    <property type="evidence" value="ECO:0007669"/>
    <property type="project" value="TreeGrafter"/>
</dbReference>
<keyword evidence="4 6" id="KW-0378">Hydrolase</keyword>
<comment type="similarity">
    <text evidence="1">Belongs to the glutaminase family.</text>
</comment>
<sequence length="302" mass="32940">MGGLAALTTEQLELWTQQARHKARYGRVMTRISRLTAVRADWFATCIDFQGQMELWGDTDCVFPLMSVIKPFILLYLLEQFGMENLFRWVGMQPSDAPFNSLDQLIADSGRPRNPMINSGAIALASRLPGATSYDRCQRLCTWLNHKADCHLKIDEATLASVRIEGRGVNQTIADTLVQQGYLAASEISLDTYEQICCLAGQVTDLARLGNLLARESAAIAPQHRRTVNALMLTCGLYEASSTYAVRIGLPMKSGISGALLAVVPGQGAIACYSPALDAIGNPIAGLAFVEILAQRLELSVF</sequence>
<dbReference type="Gene3D" id="3.40.710.10">
    <property type="entry name" value="DD-peptidase/beta-lactamase superfamily"/>
    <property type="match status" value="1"/>
</dbReference>
<protein>
    <recommendedName>
        <fullName evidence="3">glutaminase</fullName>
        <ecNumber evidence="3">3.5.1.2</ecNumber>
    </recommendedName>
</protein>
<name>A0A951QD18_9CYAN</name>
<dbReference type="PANTHER" id="PTHR12544:SF29">
    <property type="entry name" value="GLUTAMINASE"/>
    <property type="match status" value="1"/>
</dbReference>
<dbReference type="SUPFAM" id="SSF56601">
    <property type="entry name" value="beta-lactamase/transpeptidase-like"/>
    <property type="match status" value="1"/>
</dbReference>
<dbReference type="GO" id="GO:0006543">
    <property type="term" value="P:L-glutamine catabolic process"/>
    <property type="evidence" value="ECO:0007669"/>
    <property type="project" value="TreeGrafter"/>
</dbReference>